<keyword evidence="2" id="KW-1185">Reference proteome</keyword>
<dbReference type="Proteomes" id="UP000070444">
    <property type="component" value="Unassembled WGS sequence"/>
</dbReference>
<dbReference type="EMBL" id="KQ964957">
    <property type="protein sequence ID" value="KXN65175.1"/>
    <property type="molecule type" value="Genomic_DNA"/>
</dbReference>
<gene>
    <name evidence="1" type="ORF">CONCODRAFT_13336</name>
</gene>
<sequence length="173" mass="20118">MLNLNLKECLTIAQIQDHPFFYISKLEASSSDRISKIFKYQLTLKESDSKLKILANGYHPSIINRISDIYPYCISKIIILEHMFRNLKRFIIGDDLFNNCMFNNMPSYVLNATLIFVGRAVYLKNQKVLLYKLNDKTQGALFIDNTNISYNPKNIKYQYIKADSGSNFSYTNN</sequence>
<dbReference type="Gene3D" id="3.30.1120.30">
    <property type="entry name" value="POLO box domain"/>
    <property type="match status" value="1"/>
</dbReference>
<proteinExistence type="predicted"/>
<evidence type="ECO:0000313" key="1">
    <source>
        <dbReference type="EMBL" id="KXN65175.1"/>
    </source>
</evidence>
<name>A0A137NR19_CONC2</name>
<accession>A0A137NR19</accession>
<dbReference type="AlphaFoldDB" id="A0A137NR19"/>
<protein>
    <submittedName>
        <fullName evidence="1">Uncharacterized protein</fullName>
    </submittedName>
</protein>
<dbReference type="InterPro" id="IPR036947">
    <property type="entry name" value="POLO_box_dom_sf"/>
</dbReference>
<organism evidence="1 2">
    <name type="scientific">Conidiobolus coronatus (strain ATCC 28846 / CBS 209.66 / NRRL 28638)</name>
    <name type="common">Delacroixia coronata</name>
    <dbReference type="NCBI Taxonomy" id="796925"/>
    <lineage>
        <taxon>Eukaryota</taxon>
        <taxon>Fungi</taxon>
        <taxon>Fungi incertae sedis</taxon>
        <taxon>Zoopagomycota</taxon>
        <taxon>Entomophthoromycotina</taxon>
        <taxon>Entomophthoromycetes</taxon>
        <taxon>Entomophthorales</taxon>
        <taxon>Ancylistaceae</taxon>
        <taxon>Conidiobolus</taxon>
    </lineage>
</organism>
<evidence type="ECO:0000313" key="2">
    <source>
        <dbReference type="Proteomes" id="UP000070444"/>
    </source>
</evidence>
<reference evidence="1 2" key="1">
    <citation type="journal article" date="2015" name="Genome Biol. Evol.">
        <title>Phylogenomic analyses indicate that early fungi evolved digesting cell walls of algal ancestors of land plants.</title>
        <authorList>
            <person name="Chang Y."/>
            <person name="Wang S."/>
            <person name="Sekimoto S."/>
            <person name="Aerts A.L."/>
            <person name="Choi C."/>
            <person name="Clum A."/>
            <person name="LaButti K.M."/>
            <person name="Lindquist E.A."/>
            <person name="Yee Ngan C."/>
            <person name="Ohm R.A."/>
            <person name="Salamov A.A."/>
            <person name="Grigoriev I.V."/>
            <person name="Spatafora J.W."/>
            <person name="Berbee M.L."/>
        </authorList>
    </citation>
    <scope>NUCLEOTIDE SEQUENCE [LARGE SCALE GENOMIC DNA]</scope>
    <source>
        <strain evidence="1 2">NRRL 28638</strain>
    </source>
</reference>
<dbReference type="SUPFAM" id="SSF82615">
    <property type="entry name" value="Polo-box domain"/>
    <property type="match status" value="1"/>
</dbReference>